<protein>
    <submittedName>
        <fullName evidence="2">Uncharacterized protein</fullName>
    </submittedName>
</protein>
<feature type="transmembrane region" description="Helical" evidence="1">
    <location>
        <begin position="49"/>
        <end position="70"/>
    </location>
</feature>
<gene>
    <name evidence="2" type="ORF">ACFQJ6_05550</name>
</gene>
<accession>A0ABD5WLY5</accession>
<name>A0ABD5WLY5_9EURY</name>
<keyword evidence="1" id="KW-1133">Transmembrane helix</keyword>
<evidence type="ECO:0000256" key="1">
    <source>
        <dbReference type="SAM" id="Phobius"/>
    </source>
</evidence>
<dbReference type="AlphaFoldDB" id="A0ABD5WLY5"/>
<feature type="transmembrane region" description="Helical" evidence="1">
    <location>
        <begin position="22"/>
        <end position="42"/>
    </location>
</feature>
<dbReference type="InterPro" id="IPR058309">
    <property type="entry name" value="DUF7996"/>
</dbReference>
<sequence length="81" mass="8740">MPTTGHVPTERRWSLMGLGEKARFGLALALGVTVPGFLKYVLTTAGYESLGTAVWVSGYLTAVLVVWYVWVRPLDLQGASG</sequence>
<evidence type="ECO:0000313" key="3">
    <source>
        <dbReference type="Proteomes" id="UP001596407"/>
    </source>
</evidence>
<keyword evidence="1" id="KW-0472">Membrane</keyword>
<keyword evidence="1" id="KW-0812">Transmembrane</keyword>
<evidence type="ECO:0000313" key="2">
    <source>
        <dbReference type="EMBL" id="MFC7079686.1"/>
    </source>
</evidence>
<dbReference type="RefSeq" id="WP_382209163.1">
    <property type="nucleotide sequence ID" value="NZ_JBHSZH010000005.1"/>
</dbReference>
<comment type="caution">
    <text evidence="2">The sequence shown here is derived from an EMBL/GenBank/DDBJ whole genome shotgun (WGS) entry which is preliminary data.</text>
</comment>
<reference evidence="2 3" key="1">
    <citation type="journal article" date="2019" name="Int. J. Syst. Evol. Microbiol.">
        <title>The Global Catalogue of Microorganisms (GCM) 10K type strain sequencing project: providing services to taxonomists for standard genome sequencing and annotation.</title>
        <authorList>
            <consortium name="The Broad Institute Genomics Platform"/>
            <consortium name="The Broad Institute Genome Sequencing Center for Infectious Disease"/>
            <person name="Wu L."/>
            <person name="Ma J."/>
        </authorList>
    </citation>
    <scope>NUCLEOTIDE SEQUENCE [LARGE SCALE GENOMIC DNA]</scope>
    <source>
        <strain evidence="2 3">DT72</strain>
    </source>
</reference>
<organism evidence="2 3">
    <name type="scientific">Halorussus caseinilyticus</name>
    <dbReference type="NCBI Taxonomy" id="3034025"/>
    <lineage>
        <taxon>Archaea</taxon>
        <taxon>Methanobacteriati</taxon>
        <taxon>Methanobacteriota</taxon>
        <taxon>Stenosarchaea group</taxon>
        <taxon>Halobacteria</taxon>
        <taxon>Halobacteriales</taxon>
        <taxon>Haladaptataceae</taxon>
        <taxon>Halorussus</taxon>
    </lineage>
</organism>
<proteinExistence type="predicted"/>
<dbReference type="Pfam" id="PF25959">
    <property type="entry name" value="DUF7996"/>
    <property type="match status" value="1"/>
</dbReference>
<dbReference type="EMBL" id="JBHSZH010000005">
    <property type="protein sequence ID" value="MFC7079686.1"/>
    <property type="molecule type" value="Genomic_DNA"/>
</dbReference>
<keyword evidence="3" id="KW-1185">Reference proteome</keyword>
<dbReference type="Proteomes" id="UP001596407">
    <property type="component" value="Unassembled WGS sequence"/>
</dbReference>